<reference evidence="2 3" key="1">
    <citation type="journal article" date="2016" name="Nat. Commun.">
        <title>Thousands of microbial genomes shed light on interconnected biogeochemical processes in an aquifer system.</title>
        <authorList>
            <person name="Anantharaman K."/>
            <person name="Brown C.T."/>
            <person name="Hug L.A."/>
            <person name="Sharon I."/>
            <person name="Castelle C.J."/>
            <person name="Probst A.J."/>
            <person name="Thomas B.C."/>
            <person name="Singh A."/>
            <person name="Wilkins M.J."/>
            <person name="Karaoz U."/>
            <person name="Brodie E.L."/>
            <person name="Williams K.H."/>
            <person name="Hubbard S.S."/>
            <person name="Banfield J.F."/>
        </authorList>
    </citation>
    <scope>NUCLEOTIDE SEQUENCE [LARGE SCALE GENOMIC DNA]</scope>
</reference>
<dbReference type="AlphaFoldDB" id="A0A1G2QQQ7"/>
<proteinExistence type="predicted"/>
<evidence type="ECO:0000313" key="3">
    <source>
        <dbReference type="Proteomes" id="UP000177140"/>
    </source>
</evidence>
<keyword evidence="1" id="KW-1133">Transmembrane helix</keyword>
<keyword evidence="1" id="KW-0812">Transmembrane</keyword>
<evidence type="ECO:0000313" key="2">
    <source>
        <dbReference type="EMBL" id="OHA62935.1"/>
    </source>
</evidence>
<feature type="transmembrane region" description="Helical" evidence="1">
    <location>
        <begin position="20"/>
        <end position="44"/>
    </location>
</feature>
<name>A0A1G2QQQ7_9BACT</name>
<evidence type="ECO:0000256" key="1">
    <source>
        <dbReference type="SAM" id="Phobius"/>
    </source>
</evidence>
<dbReference type="Proteomes" id="UP000177140">
    <property type="component" value="Unassembled WGS sequence"/>
</dbReference>
<organism evidence="2 3">
    <name type="scientific">Candidatus Vogelbacteria bacterium RIFOXYD2_FULL_44_9</name>
    <dbReference type="NCBI Taxonomy" id="1802441"/>
    <lineage>
        <taxon>Bacteria</taxon>
        <taxon>Candidatus Vogeliibacteriota</taxon>
    </lineage>
</organism>
<sequence length="111" mass="12220">MNNKILKINFSEIHGNLLSIALVASLLVLGIAYIYLINTSVFLVNARGLAEEKRVQTESELAILETNYISAQETIDMSLATAHGFVAAPKDSTFAYRTKPADQETSLSFLR</sequence>
<dbReference type="EMBL" id="MHTM01000001">
    <property type="protein sequence ID" value="OHA62935.1"/>
    <property type="molecule type" value="Genomic_DNA"/>
</dbReference>
<gene>
    <name evidence="2" type="ORF">A2556_00685</name>
</gene>
<accession>A0A1G2QQQ7</accession>
<protein>
    <recommendedName>
        <fullName evidence="4">Cell division protein FtsL</fullName>
    </recommendedName>
</protein>
<comment type="caution">
    <text evidence="2">The sequence shown here is derived from an EMBL/GenBank/DDBJ whole genome shotgun (WGS) entry which is preliminary data.</text>
</comment>
<keyword evidence="1" id="KW-0472">Membrane</keyword>
<evidence type="ECO:0008006" key="4">
    <source>
        <dbReference type="Google" id="ProtNLM"/>
    </source>
</evidence>